<dbReference type="EMBL" id="JBBPBM010000101">
    <property type="protein sequence ID" value="KAK8508425.1"/>
    <property type="molecule type" value="Genomic_DNA"/>
</dbReference>
<sequence length="145" mass="16876">MRRKPKDNQSFHKTFKPFRAFGAVIHYRESARCILLILHYGLGLLHCELSRGKLLALASYEENGSRGVIPTFTFNQHRRNYCYTLEFDSIHPLRFTRVFIRTLTVLYLRRGGLERVCGLEQMSFPRSPTPPPHPLYSIGLNAFPH</sequence>
<evidence type="ECO:0000313" key="2">
    <source>
        <dbReference type="Proteomes" id="UP001472677"/>
    </source>
</evidence>
<gene>
    <name evidence="1" type="ORF">V6N12_020206</name>
</gene>
<proteinExistence type="predicted"/>
<dbReference type="Proteomes" id="UP001472677">
    <property type="component" value="Unassembled WGS sequence"/>
</dbReference>
<name>A0ABR2BMQ0_9ROSI</name>
<protein>
    <submittedName>
        <fullName evidence="1">Uncharacterized protein</fullName>
    </submittedName>
</protein>
<organism evidence="1 2">
    <name type="scientific">Hibiscus sabdariffa</name>
    <name type="common">roselle</name>
    <dbReference type="NCBI Taxonomy" id="183260"/>
    <lineage>
        <taxon>Eukaryota</taxon>
        <taxon>Viridiplantae</taxon>
        <taxon>Streptophyta</taxon>
        <taxon>Embryophyta</taxon>
        <taxon>Tracheophyta</taxon>
        <taxon>Spermatophyta</taxon>
        <taxon>Magnoliopsida</taxon>
        <taxon>eudicotyledons</taxon>
        <taxon>Gunneridae</taxon>
        <taxon>Pentapetalae</taxon>
        <taxon>rosids</taxon>
        <taxon>malvids</taxon>
        <taxon>Malvales</taxon>
        <taxon>Malvaceae</taxon>
        <taxon>Malvoideae</taxon>
        <taxon>Hibiscus</taxon>
    </lineage>
</organism>
<accession>A0ABR2BMQ0</accession>
<reference evidence="1 2" key="1">
    <citation type="journal article" date="2024" name="G3 (Bethesda)">
        <title>Genome assembly of Hibiscus sabdariffa L. provides insights into metabolisms of medicinal natural products.</title>
        <authorList>
            <person name="Kim T."/>
        </authorList>
    </citation>
    <scope>NUCLEOTIDE SEQUENCE [LARGE SCALE GENOMIC DNA]</scope>
    <source>
        <strain evidence="1">TK-2024</strain>
        <tissue evidence="1">Old leaves</tissue>
    </source>
</reference>
<keyword evidence="2" id="KW-1185">Reference proteome</keyword>
<evidence type="ECO:0000313" key="1">
    <source>
        <dbReference type="EMBL" id="KAK8508425.1"/>
    </source>
</evidence>
<comment type="caution">
    <text evidence="1">The sequence shown here is derived from an EMBL/GenBank/DDBJ whole genome shotgun (WGS) entry which is preliminary data.</text>
</comment>